<evidence type="ECO:0000256" key="1">
    <source>
        <dbReference type="ARBA" id="ARBA00023125"/>
    </source>
</evidence>
<keyword evidence="1" id="KW-0238">DNA-binding</keyword>
<reference evidence="2 3" key="1">
    <citation type="submission" date="2021-06" db="EMBL/GenBank/DDBJ databases">
        <authorList>
            <person name="Kallberg Y."/>
            <person name="Tangrot J."/>
            <person name="Rosling A."/>
        </authorList>
    </citation>
    <scope>NUCLEOTIDE SEQUENCE [LARGE SCALE GENOMIC DNA]</scope>
    <source>
        <strain evidence="2 3">120-4 pot B 10/14</strain>
    </source>
</reference>
<keyword evidence="3" id="KW-1185">Reference proteome</keyword>
<protein>
    <submittedName>
        <fullName evidence="2">11863_t:CDS:1</fullName>
    </submittedName>
</protein>
<gene>
    <name evidence="2" type="ORF">GMARGA_LOCUS1567</name>
</gene>
<dbReference type="InterPro" id="IPR036397">
    <property type="entry name" value="RNaseH_sf"/>
</dbReference>
<evidence type="ECO:0000313" key="3">
    <source>
        <dbReference type="Proteomes" id="UP000789901"/>
    </source>
</evidence>
<dbReference type="CDD" id="cd09275">
    <property type="entry name" value="RNase_HI_RT_DIRS1"/>
    <property type="match status" value="1"/>
</dbReference>
<evidence type="ECO:0000313" key="2">
    <source>
        <dbReference type="EMBL" id="CAG8487821.1"/>
    </source>
</evidence>
<accession>A0ABM8VZQ4</accession>
<dbReference type="Gene3D" id="3.30.420.10">
    <property type="entry name" value="Ribonuclease H-like superfamily/Ribonuclease H"/>
    <property type="match status" value="1"/>
</dbReference>
<dbReference type="Gene3D" id="1.10.150.130">
    <property type="match status" value="1"/>
</dbReference>
<proteinExistence type="predicted"/>
<dbReference type="EMBL" id="CAJVQB010000421">
    <property type="protein sequence ID" value="CAG8487821.1"/>
    <property type="molecule type" value="Genomic_DNA"/>
</dbReference>
<sequence length="437" mass="50024">MSQTLPHKKVSELRRDCLTIIRKQLVHIKKLASIIGRLLATTDAGAIKNHEVIYGHWAQTQRRLHINVLELKAIHYALLSFKTIKDQTIMIKSDNMTAVAYLNHQGGTISQELSLLAENIWNLCLNQKIKIIAQHLPGKLNIQADWASRVRPMQQDWQLNPMIFNQLWEKWGPFTIDLFANKRNAQLQYYFSRFSDPSALAIDALKQDWPRETLWANPHGFLSQKYCPKVEDGTMVSPINEHSNRFANITAITYITSPSQISQPNRLQNPRWKMTKLQAKKFLEEVIKKIQEATNKFSNTTIGSSINKWCVWCYERSMDPIQGPLENIIEFLNDMSNQNKAFNIIASYRTAISEIHNHIDGYQVGRHPEITKFMIAIRKINPPPSPPDNGLDILLLLDFIVSLGANDSMSILDLSWKAAFLTALGTASRPSDLQRMT</sequence>
<dbReference type="InterPro" id="IPR052055">
    <property type="entry name" value="Hepadnavirus_pol/RT"/>
</dbReference>
<dbReference type="PANTHER" id="PTHR33050">
    <property type="entry name" value="REVERSE TRANSCRIPTASE DOMAIN-CONTAINING PROTEIN"/>
    <property type="match status" value="1"/>
</dbReference>
<name>A0ABM8VZQ4_GIGMA</name>
<dbReference type="Proteomes" id="UP000789901">
    <property type="component" value="Unassembled WGS sequence"/>
</dbReference>
<dbReference type="InterPro" id="IPR012337">
    <property type="entry name" value="RNaseH-like_sf"/>
</dbReference>
<dbReference type="InterPro" id="IPR010998">
    <property type="entry name" value="Integrase_recombinase_N"/>
</dbReference>
<dbReference type="SUPFAM" id="SSF53098">
    <property type="entry name" value="Ribonuclease H-like"/>
    <property type="match status" value="1"/>
</dbReference>
<dbReference type="SUPFAM" id="SSF47823">
    <property type="entry name" value="lambda integrase-like, N-terminal domain"/>
    <property type="match status" value="1"/>
</dbReference>
<dbReference type="PANTHER" id="PTHR33050:SF7">
    <property type="entry name" value="RIBONUCLEASE H"/>
    <property type="match status" value="1"/>
</dbReference>
<comment type="caution">
    <text evidence="2">The sequence shown here is derived from an EMBL/GenBank/DDBJ whole genome shotgun (WGS) entry which is preliminary data.</text>
</comment>
<organism evidence="2 3">
    <name type="scientific">Gigaspora margarita</name>
    <dbReference type="NCBI Taxonomy" id="4874"/>
    <lineage>
        <taxon>Eukaryota</taxon>
        <taxon>Fungi</taxon>
        <taxon>Fungi incertae sedis</taxon>
        <taxon>Mucoromycota</taxon>
        <taxon>Glomeromycotina</taxon>
        <taxon>Glomeromycetes</taxon>
        <taxon>Diversisporales</taxon>
        <taxon>Gigasporaceae</taxon>
        <taxon>Gigaspora</taxon>
    </lineage>
</organism>